<evidence type="ECO:0000256" key="2">
    <source>
        <dbReference type="ARBA" id="ARBA00022475"/>
    </source>
</evidence>
<dbReference type="PANTHER" id="PTHR30250:SF11">
    <property type="entry name" value="O-ANTIGEN TRANSPORTER-RELATED"/>
    <property type="match status" value="1"/>
</dbReference>
<protein>
    <submittedName>
        <fullName evidence="7">Uncharacterized protein</fullName>
    </submittedName>
</protein>
<feature type="transmembrane region" description="Helical" evidence="6">
    <location>
        <begin position="171"/>
        <end position="194"/>
    </location>
</feature>
<keyword evidence="3 6" id="KW-0812">Transmembrane</keyword>
<reference evidence="7 8" key="1">
    <citation type="journal article" date="2016" name="Nat. Commun.">
        <title>Thousands of microbial genomes shed light on interconnected biogeochemical processes in an aquifer system.</title>
        <authorList>
            <person name="Anantharaman K."/>
            <person name="Brown C.T."/>
            <person name="Hug L.A."/>
            <person name="Sharon I."/>
            <person name="Castelle C.J."/>
            <person name="Probst A.J."/>
            <person name="Thomas B.C."/>
            <person name="Singh A."/>
            <person name="Wilkins M.J."/>
            <person name="Karaoz U."/>
            <person name="Brodie E.L."/>
            <person name="Williams K.H."/>
            <person name="Hubbard S.S."/>
            <person name="Banfield J.F."/>
        </authorList>
    </citation>
    <scope>NUCLEOTIDE SEQUENCE [LARGE SCALE GENOMIC DNA]</scope>
</reference>
<dbReference type="AlphaFoldDB" id="A0A1G2HER2"/>
<feature type="transmembrane region" description="Helical" evidence="6">
    <location>
        <begin position="297"/>
        <end position="318"/>
    </location>
</feature>
<feature type="transmembrane region" description="Helical" evidence="6">
    <location>
        <begin position="12"/>
        <end position="33"/>
    </location>
</feature>
<dbReference type="Pfam" id="PF01943">
    <property type="entry name" value="Polysacc_synt"/>
    <property type="match status" value="1"/>
</dbReference>
<dbReference type="GO" id="GO:0005886">
    <property type="term" value="C:plasma membrane"/>
    <property type="evidence" value="ECO:0007669"/>
    <property type="project" value="UniProtKB-SubCell"/>
</dbReference>
<comment type="caution">
    <text evidence="7">The sequence shown here is derived from an EMBL/GenBank/DDBJ whole genome shotgun (WGS) entry which is preliminary data.</text>
</comment>
<evidence type="ECO:0000256" key="1">
    <source>
        <dbReference type="ARBA" id="ARBA00004651"/>
    </source>
</evidence>
<dbReference type="InterPro" id="IPR002797">
    <property type="entry name" value="Polysacc_synth"/>
</dbReference>
<evidence type="ECO:0000256" key="6">
    <source>
        <dbReference type="SAM" id="Phobius"/>
    </source>
</evidence>
<feature type="transmembrane region" description="Helical" evidence="6">
    <location>
        <begin position="117"/>
        <end position="137"/>
    </location>
</feature>
<gene>
    <name evidence="7" type="ORF">A2919_00535</name>
</gene>
<evidence type="ECO:0000313" key="8">
    <source>
        <dbReference type="Proteomes" id="UP000178835"/>
    </source>
</evidence>
<organism evidence="7 8">
    <name type="scientific">Candidatus Spechtbacteria bacterium RIFCSPLOWO2_01_FULL_43_12</name>
    <dbReference type="NCBI Taxonomy" id="1802162"/>
    <lineage>
        <taxon>Bacteria</taxon>
        <taxon>Candidatus Spechtiibacteriota</taxon>
    </lineage>
</organism>
<sequence length="476" mass="52166">MKGIFKNITLNTFASSAGRIIGGLAGLIIVGLIARSLGARGFGEYATIVAYLSTFQILADLGLYSLLTREISQNPEKEKDIVGSFLTLRLFVAAFFLFIASMLVFVFPYSIEVKMGVVFAVSGFLFLSLSQIFLGVFQKYLQVYKAAISEVAGRMVQLGIVWLFFSTNGTLFSYVGALVAGSFTIFALNLFFARRLVAFRLGISLNQWSGILKKTYPIAVSLVFTLLYFKADTIILSILKSPEDVGLYNASYKVLETLIFFPAAFAGLMLPIISRYAKENREKLSELLSALSDIMTIFAIPIVVGGVLLSATFVHIIGGTEFLAATPVMMVLFLAVGIIFYGTIWGNSVIALDLQKKAMKIYFAGFIFNFVANLFFIPAYSYMGAAWTTVATELIVTAWLFWVVRREVRFSISVSAILKAALGAALMGIFILYFAGSIFKPVSVSMFLILVFGGGLIYSAFGLSIIKSLAKKHVLF</sequence>
<feature type="transmembrane region" description="Helical" evidence="6">
    <location>
        <begin position="45"/>
        <end position="67"/>
    </location>
</feature>
<feature type="transmembrane region" description="Helical" evidence="6">
    <location>
        <begin position="330"/>
        <end position="354"/>
    </location>
</feature>
<feature type="transmembrane region" description="Helical" evidence="6">
    <location>
        <begin position="416"/>
        <end position="436"/>
    </location>
</feature>
<accession>A0A1G2HER2</accession>
<keyword evidence="2" id="KW-1003">Cell membrane</keyword>
<feature type="transmembrane region" description="Helical" evidence="6">
    <location>
        <begin position="215"/>
        <end position="239"/>
    </location>
</feature>
<feature type="transmembrane region" description="Helical" evidence="6">
    <location>
        <begin position="361"/>
        <end position="380"/>
    </location>
</feature>
<keyword evidence="5 6" id="KW-0472">Membrane</keyword>
<dbReference type="PANTHER" id="PTHR30250">
    <property type="entry name" value="PST FAMILY PREDICTED COLANIC ACID TRANSPORTER"/>
    <property type="match status" value="1"/>
</dbReference>
<evidence type="ECO:0000256" key="4">
    <source>
        <dbReference type="ARBA" id="ARBA00022989"/>
    </source>
</evidence>
<dbReference type="Proteomes" id="UP000178835">
    <property type="component" value="Unassembled WGS sequence"/>
</dbReference>
<feature type="transmembrane region" description="Helical" evidence="6">
    <location>
        <begin position="386"/>
        <end position="404"/>
    </location>
</feature>
<feature type="transmembrane region" description="Helical" evidence="6">
    <location>
        <begin position="442"/>
        <end position="466"/>
    </location>
</feature>
<name>A0A1G2HER2_9BACT</name>
<proteinExistence type="predicted"/>
<keyword evidence="4 6" id="KW-1133">Transmembrane helix</keyword>
<evidence type="ECO:0000256" key="3">
    <source>
        <dbReference type="ARBA" id="ARBA00022692"/>
    </source>
</evidence>
<dbReference type="EMBL" id="MHOH01000009">
    <property type="protein sequence ID" value="OGZ60976.1"/>
    <property type="molecule type" value="Genomic_DNA"/>
</dbReference>
<dbReference type="CDD" id="cd13128">
    <property type="entry name" value="MATE_Wzx_like"/>
    <property type="match status" value="1"/>
</dbReference>
<comment type="subcellular location">
    <subcellularLocation>
        <location evidence="1">Cell membrane</location>
        <topology evidence="1">Multi-pass membrane protein</topology>
    </subcellularLocation>
</comment>
<feature type="transmembrane region" description="Helical" evidence="6">
    <location>
        <begin position="88"/>
        <end position="111"/>
    </location>
</feature>
<evidence type="ECO:0000313" key="7">
    <source>
        <dbReference type="EMBL" id="OGZ60976.1"/>
    </source>
</evidence>
<feature type="transmembrane region" description="Helical" evidence="6">
    <location>
        <begin position="259"/>
        <end position="277"/>
    </location>
</feature>
<dbReference type="InterPro" id="IPR050833">
    <property type="entry name" value="Poly_Biosynth_Transport"/>
</dbReference>
<evidence type="ECO:0000256" key="5">
    <source>
        <dbReference type="ARBA" id="ARBA00023136"/>
    </source>
</evidence>
<feature type="transmembrane region" description="Helical" evidence="6">
    <location>
        <begin position="144"/>
        <end position="165"/>
    </location>
</feature>